<dbReference type="PANTHER" id="PTHR43400">
    <property type="entry name" value="FUMARATE REDUCTASE"/>
    <property type="match status" value="1"/>
</dbReference>
<reference evidence="7" key="2">
    <citation type="submission" date="2020-03" db="EMBL/GenBank/DDBJ databases">
        <title>Complete Genome Sequence of Adlercreutzia sp. strain 8CFCBH1 Producing Equol, Isolated from Healthy Japanese Feces.</title>
        <authorList>
            <person name="Ogata Y."/>
            <person name="Sakamoto M."/>
            <person name="Ohkuma M."/>
            <person name="Hattori M."/>
            <person name="Suda W."/>
        </authorList>
    </citation>
    <scope>NUCLEOTIDE SEQUENCE [LARGE SCALE GENOMIC DNA]</scope>
    <source>
        <strain evidence="7">8CFCBH1</strain>
    </source>
</reference>
<comment type="cofactor">
    <cofactor evidence="1">
        <name>FAD</name>
        <dbReference type="ChEBI" id="CHEBI:57692"/>
    </cofactor>
</comment>
<organism evidence="6 7">
    <name type="scientific">Adlercreutzia hattorii</name>
    <dbReference type="NCBI Taxonomy" id="2707299"/>
    <lineage>
        <taxon>Bacteria</taxon>
        <taxon>Bacillati</taxon>
        <taxon>Actinomycetota</taxon>
        <taxon>Coriobacteriia</taxon>
        <taxon>Eggerthellales</taxon>
        <taxon>Eggerthellaceae</taxon>
        <taxon>Adlercreutzia</taxon>
    </lineage>
</organism>
<dbReference type="GO" id="GO:0008202">
    <property type="term" value="P:steroid metabolic process"/>
    <property type="evidence" value="ECO:0007669"/>
    <property type="project" value="UniProtKB-ARBA"/>
</dbReference>
<dbReference type="EMBL" id="AP022829">
    <property type="protein sequence ID" value="BCA89131.1"/>
    <property type="molecule type" value="Genomic_DNA"/>
</dbReference>
<dbReference type="Proteomes" id="UP000501727">
    <property type="component" value="Chromosome"/>
</dbReference>
<evidence type="ECO:0000256" key="2">
    <source>
        <dbReference type="ARBA" id="ARBA00022630"/>
    </source>
</evidence>
<evidence type="ECO:0000259" key="5">
    <source>
        <dbReference type="Pfam" id="PF00890"/>
    </source>
</evidence>
<dbReference type="Gene3D" id="3.90.700.10">
    <property type="entry name" value="Succinate dehydrogenase/fumarate reductase flavoprotein, catalytic domain"/>
    <property type="match status" value="1"/>
</dbReference>
<dbReference type="InterPro" id="IPR050315">
    <property type="entry name" value="FAD-oxidoreductase_2"/>
</dbReference>
<protein>
    <recommendedName>
        <fullName evidence="5">FAD-dependent oxidoreductase 2 FAD-binding domain-containing protein</fullName>
    </recommendedName>
</protein>
<dbReference type="PROSITE" id="PS51318">
    <property type="entry name" value="TAT"/>
    <property type="match status" value="1"/>
</dbReference>
<name>A0A6F8SML2_9ACTN</name>
<dbReference type="AlphaFoldDB" id="A0A6F8SML2"/>
<evidence type="ECO:0000313" key="7">
    <source>
        <dbReference type="Proteomes" id="UP000501727"/>
    </source>
</evidence>
<evidence type="ECO:0000256" key="4">
    <source>
        <dbReference type="ARBA" id="ARBA00023002"/>
    </source>
</evidence>
<evidence type="ECO:0000256" key="1">
    <source>
        <dbReference type="ARBA" id="ARBA00001974"/>
    </source>
</evidence>
<evidence type="ECO:0000256" key="3">
    <source>
        <dbReference type="ARBA" id="ARBA00022827"/>
    </source>
</evidence>
<dbReference type="Pfam" id="PF00890">
    <property type="entry name" value="FAD_binding_2"/>
    <property type="match status" value="1"/>
</dbReference>
<keyword evidence="3" id="KW-0274">FAD</keyword>
<reference evidence="7" key="1">
    <citation type="journal article" date="2020" name="Microbiol. Resour. Announc.">
        <title>Complete Genome Sequence of Adlercreutzia sp. Strain 8CFCBH1, a Potent Producer of Equol, Isolated from Healthy Japanese Feces.</title>
        <authorList>
            <person name="Ogata Y."/>
            <person name="Sakamoto M."/>
            <person name="Ohkuma M."/>
            <person name="Hattori M."/>
            <person name="Suda W."/>
        </authorList>
    </citation>
    <scope>NUCLEOTIDE SEQUENCE [LARGE SCALE GENOMIC DNA]</scope>
    <source>
        <strain evidence="7">8CFCBH1</strain>
    </source>
</reference>
<keyword evidence="4" id="KW-0560">Oxidoreductase</keyword>
<accession>A0A6F8SML2</accession>
<dbReference type="KEGG" id="ahat:ADCFC_17500"/>
<dbReference type="PANTHER" id="PTHR43400:SF10">
    <property type="entry name" value="3-OXOSTEROID 1-DEHYDROGENASE"/>
    <property type="match status" value="1"/>
</dbReference>
<keyword evidence="7" id="KW-1185">Reference proteome</keyword>
<gene>
    <name evidence="6" type="ORF">ADCFC_16280</name>
</gene>
<keyword evidence="2" id="KW-0285">Flavoprotein</keyword>
<dbReference type="InterPro" id="IPR006311">
    <property type="entry name" value="TAT_signal"/>
</dbReference>
<dbReference type="GO" id="GO:0033765">
    <property type="term" value="F:steroid dehydrogenase activity, acting on the CH-CH group of donors"/>
    <property type="evidence" value="ECO:0007669"/>
    <property type="project" value="UniProtKB-ARBA"/>
</dbReference>
<proteinExistence type="predicted"/>
<dbReference type="InterPro" id="IPR027477">
    <property type="entry name" value="Succ_DH/fumarate_Rdtase_cat_sf"/>
</dbReference>
<dbReference type="SUPFAM" id="SSF56425">
    <property type="entry name" value="Succinate dehydrogenase/fumarate reductase flavoprotein, catalytic domain"/>
    <property type="match status" value="1"/>
</dbReference>
<dbReference type="InterPro" id="IPR003953">
    <property type="entry name" value="FAD-dep_OxRdtase_2_FAD-bd"/>
</dbReference>
<dbReference type="Gene3D" id="3.50.50.60">
    <property type="entry name" value="FAD/NAD(P)-binding domain"/>
    <property type="match status" value="1"/>
</dbReference>
<feature type="domain" description="FAD-dependent oxidoreductase 2 FAD-binding" evidence="5">
    <location>
        <begin position="110"/>
        <end position="559"/>
    </location>
</feature>
<sequence length="585" mass="62273">MAMGASKSTMDAQGNQGISRRGFLRGVGLAGLAAGGLCTATAVAAATGSADAAYAEESAATVGNELIEIYGENVNLMPAYGAEWDVVAGPVGFESREIGADEITHTDQCDLLVIGGGISGTMAALKGAELGANVVVLEKMSKGRNTWESVGGCGSRMQAETGNVVDPAQYVEEILRASYWRARPDVVWSFVNNSGEAIDFMQDSLDKAGRDIKIYNTTQPETGYGIQVIQGEHKFAVPEDYNWTSWIFGPIVMDALTAVMQNELHIDLRFNTAGVQLVQDASGRVTGAVAKDADGYYAVEATKGVVLCTGGYEANPDMMKAWTRSEDYAASSCWDPSTGPTGDGHMMGLQLGAQMDPIPHAVMNFNFGTPAQFLDIPGIWFTSSLGIAVNSRGVRFVNEGLPMNFVSNAINAQPGRGKGCWIILNQGMVDAMADMQPTADETIKQYMDKGWMFKADTVADLAPQLGLDAAILQETVDTYNAYFSSAENKDLQFRRNLETAMPLAEGPYYGLVTNSTVLTVVGGLTIDESCRVLNWDDEPIEGLYAAGNASGGVFSGTYPRHLPATSVGRAATFGYVSARHAIQGE</sequence>
<dbReference type="SUPFAM" id="SSF51905">
    <property type="entry name" value="FAD/NAD(P)-binding domain"/>
    <property type="match status" value="1"/>
</dbReference>
<evidence type="ECO:0000313" key="6">
    <source>
        <dbReference type="EMBL" id="BCA89131.1"/>
    </source>
</evidence>
<dbReference type="InterPro" id="IPR036188">
    <property type="entry name" value="FAD/NAD-bd_sf"/>
</dbReference>